<dbReference type="InterPro" id="IPR036526">
    <property type="entry name" value="C-N_Hydrolase_sf"/>
</dbReference>
<dbReference type="AlphaFoldDB" id="A0A848B9W0"/>
<evidence type="ECO:0000256" key="1">
    <source>
        <dbReference type="ARBA" id="ARBA00022801"/>
    </source>
</evidence>
<organism evidence="3 4">
    <name type="scientific">Selenomonas bovis</name>
    <dbReference type="NCBI Taxonomy" id="416586"/>
    <lineage>
        <taxon>Bacteria</taxon>
        <taxon>Bacillati</taxon>
        <taxon>Bacillota</taxon>
        <taxon>Negativicutes</taxon>
        <taxon>Selenomonadales</taxon>
        <taxon>Selenomonadaceae</taxon>
        <taxon>Selenomonas</taxon>
    </lineage>
</organism>
<dbReference type="InterPro" id="IPR045254">
    <property type="entry name" value="Nit1/2_C-N_Hydrolase"/>
</dbReference>
<feature type="domain" description="CN hydrolase" evidence="2">
    <location>
        <begin position="4"/>
        <end position="248"/>
    </location>
</feature>
<dbReference type="InterPro" id="IPR003010">
    <property type="entry name" value="C-N_Hydrolase"/>
</dbReference>
<gene>
    <name evidence="3" type="ORF">HF878_05390</name>
</gene>
<keyword evidence="4" id="KW-1185">Reference proteome</keyword>
<evidence type="ECO:0000259" key="2">
    <source>
        <dbReference type="PROSITE" id="PS50263"/>
    </source>
</evidence>
<dbReference type="PANTHER" id="PTHR23088">
    <property type="entry name" value="NITRILASE-RELATED"/>
    <property type="match status" value="1"/>
</dbReference>
<dbReference type="GO" id="GO:0006541">
    <property type="term" value="P:glutamine metabolic process"/>
    <property type="evidence" value="ECO:0007669"/>
    <property type="project" value="TreeGrafter"/>
</dbReference>
<sequence>MRSVKAALVQMRVTEDKERNLRSASDAVRRAADAGAQVVCLPEMFVCPYERHAFLAAREARGGRIWSALAQMAAGSRVVLVGGSFPEAAEGRLYNTCFVFDAAGRQIARHRKVHLFDIDIAGGQRFRESDTFSPGADLTVFDTPLGRFGVVICFDIRFPELMQLMALYGAEAVFVPASFNMTTGPAHWQLLFRARALDAQIFLLGCSAARDARSRYVAYGHSLAISPWGTVLAELGAQPETLLVTLDLDEALRTRAQIPVMAGARRTDLYELRWQRGENLKKPRG</sequence>
<dbReference type="Pfam" id="PF00795">
    <property type="entry name" value="CN_hydrolase"/>
    <property type="match status" value="1"/>
</dbReference>
<comment type="caution">
    <text evidence="3">The sequence shown here is derived from an EMBL/GenBank/DDBJ whole genome shotgun (WGS) entry which is preliminary data.</text>
</comment>
<proteinExistence type="predicted"/>
<dbReference type="RefSeq" id="WP_170077438.1">
    <property type="nucleotide sequence ID" value="NZ_JABAFA010000014.1"/>
</dbReference>
<keyword evidence="1 3" id="KW-0378">Hydrolase</keyword>
<accession>A0A848B9W0</accession>
<dbReference type="SUPFAM" id="SSF56317">
    <property type="entry name" value="Carbon-nitrogen hydrolase"/>
    <property type="match status" value="1"/>
</dbReference>
<dbReference type="GO" id="GO:0006107">
    <property type="term" value="P:oxaloacetate metabolic process"/>
    <property type="evidence" value="ECO:0007669"/>
    <property type="project" value="TreeGrafter"/>
</dbReference>
<reference evidence="3 4" key="1">
    <citation type="submission" date="2020-04" db="EMBL/GenBank/DDBJ databases">
        <authorList>
            <person name="Hitch T.C.A."/>
            <person name="Wylensek D."/>
            <person name="Clavel T."/>
        </authorList>
    </citation>
    <scope>NUCLEOTIDE SEQUENCE [LARGE SCALE GENOMIC DNA]</scope>
    <source>
        <strain evidence="3 4">PG-130-P53-12</strain>
    </source>
</reference>
<dbReference type="GO" id="GO:0006528">
    <property type="term" value="P:asparagine metabolic process"/>
    <property type="evidence" value="ECO:0007669"/>
    <property type="project" value="TreeGrafter"/>
</dbReference>
<dbReference type="PANTHER" id="PTHR23088:SF30">
    <property type="entry name" value="OMEGA-AMIDASE NIT2"/>
    <property type="match status" value="1"/>
</dbReference>
<dbReference type="Proteomes" id="UP000543804">
    <property type="component" value="Unassembled WGS sequence"/>
</dbReference>
<dbReference type="PROSITE" id="PS50263">
    <property type="entry name" value="CN_HYDROLASE"/>
    <property type="match status" value="1"/>
</dbReference>
<evidence type="ECO:0000313" key="4">
    <source>
        <dbReference type="Proteomes" id="UP000543804"/>
    </source>
</evidence>
<dbReference type="EMBL" id="JABAFA010000014">
    <property type="protein sequence ID" value="NMD98914.1"/>
    <property type="molecule type" value="Genomic_DNA"/>
</dbReference>
<evidence type="ECO:0000313" key="3">
    <source>
        <dbReference type="EMBL" id="NMD98914.1"/>
    </source>
</evidence>
<protein>
    <submittedName>
        <fullName evidence="3">Carbon-nitrogen hydrolase family protein</fullName>
    </submittedName>
</protein>
<dbReference type="CDD" id="cd07572">
    <property type="entry name" value="nit"/>
    <property type="match status" value="1"/>
</dbReference>
<dbReference type="GO" id="GO:0050152">
    <property type="term" value="F:omega-amidase activity"/>
    <property type="evidence" value="ECO:0007669"/>
    <property type="project" value="TreeGrafter"/>
</dbReference>
<dbReference type="Gene3D" id="3.60.110.10">
    <property type="entry name" value="Carbon-nitrogen hydrolase"/>
    <property type="match status" value="1"/>
</dbReference>
<name>A0A848B9W0_9FIRM</name>